<dbReference type="PANTHER" id="PTHR34001:SF3">
    <property type="entry name" value="BLL7405 PROTEIN"/>
    <property type="match status" value="1"/>
</dbReference>
<dbReference type="GO" id="GO:0009279">
    <property type="term" value="C:cell outer membrane"/>
    <property type="evidence" value="ECO:0007669"/>
    <property type="project" value="UniProtKB-SubCell"/>
</dbReference>
<dbReference type="STRING" id="1094489.BAnh1_01830"/>
<evidence type="ECO:0000256" key="7">
    <source>
        <dbReference type="SAM" id="SignalP"/>
    </source>
</evidence>
<evidence type="ECO:0000256" key="2">
    <source>
        <dbReference type="ARBA" id="ARBA00022729"/>
    </source>
</evidence>
<evidence type="ECO:0000313" key="10">
    <source>
        <dbReference type="Proteomes" id="UP000011729"/>
    </source>
</evidence>
<evidence type="ECO:0000256" key="4">
    <source>
        <dbReference type="ARBA" id="ARBA00023237"/>
    </source>
</evidence>
<dbReference type="HOGENOM" id="CLU_037100_4_2_5"/>
<dbReference type="EMBL" id="CP003123">
    <property type="protein sequence ID" value="AGF74075.1"/>
    <property type="molecule type" value="Genomic_DNA"/>
</dbReference>
<dbReference type="eggNOG" id="COG3637">
    <property type="taxonomic scope" value="Bacteria"/>
</dbReference>
<name>M1P2P4_BARAA</name>
<dbReference type="Gene3D" id="2.40.160.20">
    <property type="match status" value="1"/>
</dbReference>
<dbReference type="OrthoDB" id="9815357at2"/>
<dbReference type="PANTHER" id="PTHR34001">
    <property type="entry name" value="BLL7405 PROTEIN"/>
    <property type="match status" value="1"/>
</dbReference>
<proteinExistence type="inferred from homology"/>
<dbReference type="Pfam" id="PF13505">
    <property type="entry name" value="OMP_b-brl"/>
    <property type="match status" value="1"/>
</dbReference>
<keyword evidence="4" id="KW-0998">Cell outer membrane</keyword>
<keyword evidence="10" id="KW-1185">Reference proteome</keyword>
<evidence type="ECO:0000256" key="1">
    <source>
        <dbReference type="ARBA" id="ARBA00004442"/>
    </source>
</evidence>
<organism evidence="9 10">
    <name type="scientific">Bartonella australis (strain Aust/NH1)</name>
    <dbReference type="NCBI Taxonomy" id="1094489"/>
    <lineage>
        <taxon>Bacteria</taxon>
        <taxon>Pseudomonadati</taxon>
        <taxon>Pseudomonadota</taxon>
        <taxon>Alphaproteobacteria</taxon>
        <taxon>Hyphomicrobiales</taxon>
        <taxon>Bartonellaceae</taxon>
        <taxon>Bartonella</taxon>
    </lineage>
</organism>
<comment type="similarity">
    <text evidence="5">Belongs to the Omp25/RopB family.</text>
</comment>
<dbReference type="PATRIC" id="fig|1094489.3.peg.218"/>
<evidence type="ECO:0000256" key="6">
    <source>
        <dbReference type="SAM" id="MobiDB-lite"/>
    </source>
</evidence>
<keyword evidence="2 7" id="KW-0732">Signal</keyword>
<dbReference type="InterPro" id="IPR011250">
    <property type="entry name" value="OMP/PagP_B-barrel"/>
</dbReference>
<dbReference type="Proteomes" id="UP000011729">
    <property type="component" value="Chromosome"/>
</dbReference>
<feature type="domain" description="Outer membrane protein beta-barrel" evidence="8">
    <location>
        <begin position="48"/>
        <end position="300"/>
    </location>
</feature>
<gene>
    <name evidence="9" type="primary">hbp3</name>
    <name evidence="9" type="ordered locus">BAnh1_01830</name>
</gene>
<dbReference type="KEGG" id="baus:BAnh1_01830"/>
<dbReference type="InterPro" id="IPR027385">
    <property type="entry name" value="Beta-barrel_OMP"/>
</dbReference>
<sequence length="300" mass="31296">MRSLKITSVFALISVSTAQAADVVLHHQQQYQPAPVAPPVVVSSTFSWTGSYIGGQVGGILTNVSANIAEGGALDSRSDNKKWIPLREDLVPEIRGSSAGLYVGSGVNVGDGLILGVDTDVIWSGHNKGKKDVPVNSANGNGSSSRGGSSSGGGGASKLNAVLSSVNKSGASSAKGAQGAEGKTLSHTLEQEWAAAARIRIGFAVDRMMPYIAGGIASAKVREAFSMSGGKEEKSEDLVDDAKTVIGYTVGAGLDYLMTDNVVLRAEYRYSDFGKKKFAKDEVELDYAVNDVRIGVAYKF</sequence>
<evidence type="ECO:0000256" key="5">
    <source>
        <dbReference type="ARBA" id="ARBA00038306"/>
    </source>
</evidence>
<dbReference type="SUPFAM" id="SSF56925">
    <property type="entry name" value="OMPA-like"/>
    <property type="match status" value="1"/>
</dbReference>
<evidence type="ECO:0000256" key="3">
    <source>
        <dbReference type="ARBA" id="ARBA00023136"/>
    </source>
</evidence>
<reference evidence="9 10" key="1">
    <citation type="journal article" date="2013" name="PLoS Genet.">
        <title>A gene transfer agent and a dynamic repertoire of secretion systems hold the keys to the explosive radiation of the emerging pathogen Bartonella.</title>
        <authorList>
            <person name="Guy L."/>
            <person name="Nystedt B."/>
            <person name="Toft C."/>
            <person name="Zaremba-Niedzwiedzka K."/>
            <person name="Berglund E.C."/>
            <person name="Granberg F."/>
            <person name="Naslund K."/>
            <person name="Eriksson A.S."/>
            <person name="Andersson S.G."/>
        </authorList>
    </citation>
    <scope>NUCLEOTIDE SEQUENCE [LARGE SCALE GENOMIC DNA]</scope>
    <source>
        <strain evidence="9 10">Aust/NH1</strain>
    </source>
</reference>
<feature type="region of interest" description="Disordered" evidence="6">
    <location>
        <begin position="126"/>
        <end position="154"/>
    </location>
</feature>
<dbReference type="RefSeq" id="WP_015397584.1">
    <property type="nucleotide sequence ID" value="NC_020300.1"/>
</dbReference>
<comment type="subcellular location">
    <subcellularLocation>
        <location evidence="1">Cell outer membrane</location>
    </subcellularLocation>
</comment>
<evidence type="ECO:0000259" key="8">
    <source>
        <dbReference type="Pfam" id="PF13505"/>
    </source>
</evidence>
<keyword evidence="3" id="KW-0472">Membrane</keyword>
<protein>
    <submittedName>
        <fullName evidence="9">Hemin binding protein</fullName>
    </submittedName>
</protein>
<feature type="chain" id="PRO_5004016249" evidence="7">
    <location>
        <begin position="21"/>
        <end position="300"/>
    </location>
</feature>
<dbReference type="InterPro" id="IPR051692">
    <property type="entry name" value="OMP-like"/>
</dbReference>
<accession>M1P2P4</accession>
<dbReference type="AlphaFoldDB" id="M1P2P4"/>
<evidence type="ECO:0000313" key="9">
    <source>
        <dbReference type="EMBL" id="AGF74075.1"/>
    </source>
</evidence>
<feature type="signal peptide" evidence="7">
    <location>
        <begin position="1"/>
        <end position="20"/>
    </location>
</feature>
<feature type="compositionally biased region" description="Low complexity" evidence="6">
    <location>
        <begin position="136"/>
        <end position="148"/>
    </location>
</feature>